<dbReference type="FunFam" id="3.40.50.2000:FF:000238">
    <property type="entry name" value="Glycosyltransferase"/>
    <property type="match status" value="1"/>
</dbReference>
<sequence>MTFSYENSPMASNYNSHSHTNSHNNATKVFNPTQVVVVIVPFPAQGHLNQLLHFSRLILSHNIHVHFVGSPTHNKQAIFRAHGWNPKSVANIHVHDFEVPSFASPLPNPNNAKTKFPSHLLPSFEASSKLREPVAKLLQSLSSVAKRVVVIHDSLMACVVQDAIHIPNCESYTFHSVSAFTMFLYFWDAMGKGEEKALGAKNSHDYYNSIPKVPSLEGCFSTQFIDFITSQYEFHKFSKGAIYNTTRSIESPYMELIESIVTTKTHWALGPFNPLSIEQKSYKGKKHFSMEWLDKKSPKSVIYVSFGTTVAFLDEQIKELAIGLEQSKQNFIWVIRDADKGDVFDVDEERRVELPKGFEERIEVEGFGLVIRNWAPQLEILSHPSIGGFMSHCGWNSCMESITMGVPIAAWPMHSDQPRNSVLVTELLKVGLVVKDWSQRNELVTSSTVENAVKRLMATKEGDEMRERAMNLKSVILKSMDEGGVSSVEMNSFIAHITR</sequence>
<evidence type="ECO:0000313" key="8">
    <source>
        <dbReference type="EMBL" id="CAL0326637.1"/>
    </source>
</evidence>
<evidence type="ECO:0000259" key="7">
    <source>
        <dbReference type="Pfam" id="PF26168"/>
    </source>
</evidence>
<keyword evidence="3 4" id="KW-0808">Transferase</keyword>
<dbReference type="PANTHER" id="PTHR48044">
    <property type="entry name" value="GLYCOSYLTRANSFERASE"/>
    <property type="match status" value="1"/>
</dbReference>
<keyword evidence="2 4" id="KW-0328">Glycosyltransferase</keyword>
<dbReference type="Gene3D" id="3.40.50.2000">
    <property type="entry name" value="Glycogen Phosphorylase B"/>
    <property type="match status" value="2"/>
</dbReference>
<evidence type="ECO:0000313" key="9">
    <source>
        <dbReference type="Proteomes" id="UP001497480"/>
    </source>
</evidence>
<name>A0AAV1XYE0_LUPLU</name>
<feature type="region of interest" description="Disordered" evidence="6">
    <location>
        <begin position="1"/>
        <end position="26"/>
    </location>
</feature>
<keyword evidence="9" id="KW-1185">Reference proteome</keyword>
<accession>A0AAV1XYE0</accession>
<dbReference type="CDD" id="cd03784">
    <property type="entry name" value="GT1_Gtf-like"/>
    <property type="match status" value="1"/>
</dbReference>
<gene>
    <name evidence="8" type="ORF">LLUT_LOCUS27697</name>
</gene>
<dbReference type="PANTHER" id="PTHR48044:SF22">
    <property type="entry name" value="GLYCOSYLTRANSFERASE"/>
    <property type="match status" value="1"/>
</dbReference>
<dbReference type="InterPro" id="IPR058980">
    <property type="entry name" value="Glyco_transf_N"/>
</dbReference>
<feature type="compositionally biased region" description="Low complexity" evidence="6">
    <location>
        <begin position="12"/>
        <end position="25"/>
    </location>
</feature>
<comment type="caution">
    <text evidence="8">The sequence shown here is derived from an EMBL/GenBank/DDBJ whole genome shotgun (WGS) entry which is preliminary data.</text>
</comment>
<proteinExistence type="inferred from homology"/>
<dbReference type="GO" id="GO:0050404">
    <property type="term" value="F:zeatin O-beta-D-xylosyltransferase activity"/>
    <property type="evidence" value="ECO:0007669"/>
    <property type="project" value="UniProtKB-ARBA"/>
</dbReference>
<protein>
    <recommendedName>
        <fullName evidence="5">Glycosyltransferase</fullName>
        <ecNumber evidence="5">2.4.1.-</ecNumber>
    </recommendedName>
</protein>
<evidence type="ECO:0000256" key="6">
    <source>
        <dbReference type="SAM" id="MobiDB-lite"/>
    </source>
</evidence>
<dbReference type="FunFam" id="3.40.50.2000:FF:000060">
    <property type="entry name" value="Glycosyltransferase"/>
    <property type="match status" value="1"/>
</dbReference>
<dbReference type="Proteomes" id="UP001497480">
    <property type="component" value="Unassembled WGS sequence"/>
</dbReference>
<evidence type="ECO:0000256" key="1">
    <source>
        <dbReference type="ARBA" id="ARBA00009995"/>
    </source>
</evidence>
<dbReference type="GO" id="GO:0009690">
    <property type="term" value="P:cytokinin metabolic process"/>
    <property type="evidence" value="ECO:0007669"/>
    <property type="project" value="UniProtKB-ARBA"/>
</dbReference>
<feature type="domain" description="Glycosyltransferase N-terminal" evidence="7">
    <location>
        <begin position="34"/>
        <end position="274"/>
    </location>
</feature>
<dbReference type="PROSITE" id="PS00375">
    <property type="entry name" value="UDPGT"/>
    <property type="match status" value="1"/>
</dbReference>
<dbReference type="SUPFAM" id="SSF53756">
    <property type="entry name" value="UDP-Glycosyltransferase/glycogen phosphorylase"/>
    <property type="match status" value="1"/>
</dbReference>
<comment type="similarity">
    <text evidence="1 4">Belongs to the UDP-glycosyltransferase family.</text>
</comment>
<dbReference type="Pfam" id="PF26168">
    <property type="entry name" value="Glyco_transf_N"/>
    <property type="match status" value="1"/>
</dbReference>
<reference evidence="8 9" key="1">
    <citation type="submission" date="2024-03" db="EMBL/GenBank/DDBJ databases">
        <authorList>
            <person name="Martinez-Hernandez J."/>
        </authorList>
    </citation>
    <scope>NUCLEOTIDE SEQUENCE [LARGE SCALE GENOMIC DNA]</scope>
</reference>
<evidence type="ECO:0000256" key="5">
    <source>
        <dbReference type="RuleBase" id="RU362057"/>
    </source>
</evidence>
<dbReference type="InterPro" id="IPR035595">
    <property type="entry name" value="UDP_glycos_trans_CS"/>
</dbReference>
<dbReference type="Pfam" id="PF00201">
    <property type="entry name" value="UDPGT"/>
    <property type="match status" value="1"/>
</dbReference>
<evidence type="ECO:0000256" key="3">
    <source>
        <dbReference type="ARBA" id="ARBA00022679"/>
    </source>
</evidence>
<dbReference type="EC" id="2.4.1.-" evidence="5"/>
<dbReference type="InterPro" id="IPR002213">
    <property type="entry name" value="UDP_glucos_trans"/>
</dbReference>
<dbReference type="AlphaFoldDB" id="A0AAV1XYE0"/>
<dbReference type="EMBL" id="CAXHTB010000019">
    <property type="protein sequence ID" value="CAL0326637.1"/>
    <property type="molecule type" value="Genomic_DNA"/>
</dbReference>
<feature type="compositionally biased region" description="Polar residues" evidence="6">
    <location>
        <begin position="1"/>
        <end position="11"/>
    </location>
</feature>
<organism evidence="8 9">
    <name type="scientific">Lupinus luteus</name>
    <name type="common">European yellow lupine</name>
    <dbReference type="NCBI Taxonomy" id="3873"/>
    <lineage>
        <taxon>Eukaryota</taxon>
        <taxon>Viridiplantae</taxon>
        <taxon>Streptophyta</taxon>
        <taxon>Embryophyta</taxon>
        <taxon>Tracheophyta</taxon>
        <taxon>Spermatophyta</taxon>
        <taxon>Magnoliopsida</taxon>
        <taxon>eudicotyledons</taxon>
        <taxon>Gunneridae</taxon>
        <taxon>Pentapetalae</taxon>
        <taxon>rosids</taxon>
        <taxon>fabids</taxon>
        <taxon>Fabales</taxon>
        <taxon>Fabaceae</taxon>
        <taxon>Papilionoideae</taxon>
        <taxon>50 kb inversion clade</taxon>
        <taxon>genistoids sensu lato</taxon>
        <taxon>core genistoids</taxon>
        <taxon>Genisteae</taxon>
        <taxon>Lupinus</taxon>
    </lineage>
</organism>
<evidence type="ECO:0000256" key="4">
    <source>
        <dbReference type="RuleBase" id="RU003718"/>
    </source>
</evidence>
<evidence type="ECO:0000256" key="2">
    <source>
        <dbReference type="ARBA" id="ARBA00022676"/>
    </source>
</evidence>